<keyword evidence="4" id="KW-1185">Reference proteome</keyword>
<reference evidence="3 4" key="1">
    <citation type="submission" date="2024-09" db="EMBL/GenBank/DDBJ databases">
        <authorList>
            <person name="Pan X."/>
        </authorList>
    </citation>
    <scope>NUCLEOTIDE SEQUENCE [LARGE SCALE GENOMIC DNA]</scope>
    <source>
        <strain evidence="3 4">B2969</strain>
    </source>
</reference>
<accession>A0ABW7Q6L7</accession>
<name>A0ABW7Q6L7_9MICO</name>
<protein>
    <submittedName>
        <fullName evidence="3">DUF222 domain-containing protein</fullName>
    </submittedName>
</protein>
<feature type="compositionally biased region" description="Low complexity" evidence="1">
    <location>
        <begin position="241"/>
        <end position="266"/>
    </location>
</feature>
<dbReference type="Proteomes" id="UP001610861">
    <property type="component" value="Unassembled WGS sequence"/>
</dbReference>
<dbReference type="Pfam" id="PF02720">
    <property type="entry name" value="DUF222"/>
    <property type="match status" value="1"/>
</dbReference>
<feature type="region of interest" description="Disordered" evidence="1">
    <location>
        <begin position="227"/>
        <end position="288"/>
    </location>
</feature>
<dbReference type="InterPro" id="IPR003615">
    <property type="entry name" value="HNH_nuc"/>
</dbReference>
<evidence type="ECO:0000259" key="2">
    <source>
        <dbReference type="SMART" id="SM00507"/>
    </source>
</evidence>
<proteinExistence type="predicted"/>
<feature type="domain" description="HNH nuclease" evidence="2">
    <location>
        <begin position="395"/>
        <end position="447"/>
    </location>
</feature>
<gene>
    <name evidence="3" type="ORF">ACH3VR_08080</name>
</gene>
<sequence>MSSIPEPHPDPAHVRARDEAATSELVSAFLATKASKAADDAREIRTLAAAAALVDEQRSRLTSRASLQSDMPARTMVAELAVAARVSERTVQRQLDEAADLCDRFTPVVEALDAARISRAHVGVIHDAGFAIQDDGARAEFVVMAIAQAETMTPGRLRPILQVVAARLDTRTVQERHDEARAQRMVRLVDRRDGLSDLTLTGEAVLVHGIYDRVTQDAHAVIAARPAREPDGGGAGGPGAAGAVSDVGAAPDTFGASDGAASSDAGPALSRGAGADAPAAADTADDSCADDVMRDDRTMDQLRADIVTDLLLTGTPQSCAAGEGIETIRATVQITIPVLTAVGASDEPAVLAGFGPIDPDTARRLAAGATGWERVMTSPATGEVLAVDRYRCTADMKRFLWARDERCRFPGCRQPVWRCDLDHTVDAAHGGPTSCRNLAHLCKRHHILKHNSHWTVRQLEAGVLEWTSPTGRVYTDVPDPIVRFMPEPARRRMDFRDPSTWVDVDEGDPPGF</sequence>
<organism evidence="3 4">
    <name type="scientific">Microbacterium alkaliflavum</name>
    <dbReference type="NCBI Taxonomy" id="3248839"/>
    <lineage>
        <taxon>Bacteria</taxon>
        <taxon>Bacillati</taxon>
        <taxon>Actinomycetota</taxon>
        <taxon>Actinomycetes</taxon>
        <taxon>Micrococcales</taxon>
        <taxon>Microbacteriaceae</taxon>
        <taxon>Microbacterium</taxon>
    </lineage>
</organism>
<evidence type="ECO:0000313" key="4">
    <source>
        <dbReference type="Proteomes" id="UP001610861"/>
    </source>
</evidence>
<dbReference type="RefSeq" id="WP_396640238.1">
    <property type="nucleotide sequence ID" value="NZ_JBIQWL010000002.1"/>
</dbReference>
<evidence type="ECO:0000313" key="3">
    <source>
        <dbReference type="EMBL" id="MFH8250306.1"/>
    </source>
</evidence>
<evidence type="ECO:0000256" key="1">
    <source>
        <dbReference type="SAM" id="MobiDB-lite"/>
    </source>
</evidence>
<dbReference type="SMART" id="SM00507">
    <property type="entry name" value="HNHc"/>
    <property type="match status" value="1"/>
</dbReference>
<dbReference type="InterPro" id="IPR003870">
    <property type="entry name" value="DUF222"/>
</dbReference>
<comment type="caution">
    <text evidence="3">The sequence shown here is derived from an EMBL/GenBank/DDBJ whole genome shotgun (WGS) entry which is preliminary data.</text>
</comment>
<dbReference type="EMBL" id="JBIQWL010000002">
    <property type="protein sequence ID" value="MFH8250306.1"/>
    <property type="molecule type" value="Genomic_DNA"/>
</dbReference>
<feature type="compositionally biased region" description="Low complexity" evidence="1">
    <location>
        <begin position="273"/>
        <end position="282"/>
    </location>
</feature>
<dbReference type="CDD" id="cd00085">
    <property type="entry name" value="HNHc"/>
    <property type="match status" value="1"/>
</dbReference>